<protein>
    <recommendedName>
        <fullName evidence="1">Macro domain-containing protein</fullName>
    </recommendedName>
</protein>
<accession>A0A917FM19</accession>
<evidence type="ECO:0000313" key="3">
    <source>
        <dbReference type="Proteomes" id="UP000644756"/>
    </source>
</evidence>
<evidence type="ECO:0000313" key="2">
    <source>
        <dbReference type="EMBL" id="GGF90872.1"/>
    </source>
</evidence>
<keyword evidence="3" id="KW-1185">Reference proteome</keyword>
<dbReference type="SUPFAM" id="SSF52949">
    <property type="entry name" value="Macro domain-like"/>
    <property type="match status" value="1"/>
</dbReference>
<dbReference type="PROSITE" id="PS51154">
    <property type="entry name" value="MACRO"/>
    <property type="match status" value="1"/>
</dbReference>
<dbReference type="InterPro" id="IPR002589">
    <property type="entry name" value="Macro_dom"/>
</dbReference>
<dbReference type="InterPro" id="IPR043472">
    <property type="entry name" value="Macro_dom-like"/>
</dbReference>
<dbReference type="Pfam" id="PF01661">
    <property type="entry name" value="Macro"/>
    <property type="match status" value="1"/>
</dbReference>
<organism evidence="2 3">
    <name type="scientific">Paenibacillus abyssi</name>
    <dbReference type="NCBI Taxonomy" id="1340531"/>
    <lineage>
        <taxon>Bacteria</taxon>
        <taxon>Bacillati</taxon>
        <taxon>Bacillota</taxon>
        <taxon>Bacilli</taxon>
        <taxon>Bacillales</taxon>
        <taxon>Paenibacillaceae</taxon>
        <taxon>Paenibacillus</taxon>
    </lineage>
</organism>
<dbReference type="RefSeq" id="WP_229724921.1">
    <property type="nucleotide sequence ID" value="NZ_BMGR01000001.1"/>
</dbReference>
<dbReference type="PANTHER" id="PTHR11106:SF27">
    <property type="entry name" value="MACRO DOMAIN-CONTAINING PROTEIN"/>
    <property type="match status" value="1"/>
</dbReference>
<reference evidence="2" key="1">
    <citation type="journal article" date="2014" name="Int. J. Syst. Evol. Microbiol.">
        <title>Complete genome sequence of Corynebacterium casei LMG S-19264T (=DSM 44701T), isolated from a smear-ripened cheese.</title>
        <authorList>
            <consortium name="US DOE Joint Genome Institute (JGI-PGF)"/>
            <person name="Walter F."/>
            <person name="Albersmeier A."/>
            <person name="Kalinowski J."/>
            <person name="Ruckert C."/>
        </authorList>
    </citation>
    <scope>NUCLEOTIDE SEQUENCE</scope>
    <source>
        <strain evidence="2">CGMCC 1.12987</strain>
    </source>
</reference>
<gene>
    <name evidence="2" type="ORF">GCM10010916_05260</name>
</gene>
<dbReference type="EMBL" id="BMGR01000001">
    <property type="protein sequence ID" value="GGF90872.1"/>
    <property type="molecule type" value="Genomic_DNA"/>
</dbReference>
<name>A0A917FM19_9BACL</name>
<reference evidence="2" key="2">
    <citation type="submission" date="2020-09" db="EMBL/GenBank/DDBJ databases">
        <authorList>
            <person name="Sun Q."/>
            <person name="Zhou Y."/>
        </authorList>
    </citation>
    <scope>NUCLEOTIDE SEQUENCE</scope>
    <source>
        <strain evidence="2">CGMCC 1.12987</strain>
    </source>
</reference>
<sequence>MAPVFRDNVLNANPRIAEVINKVSSRGNAADSRRYQLGRIGCATVGHSRRGEGLLNDERPPQDRYREASEIPDIKSVAFCAISTGVFGFPKAEAAQIAVETVNDWLNTHDHRFERIVFNVYSDEDYLEYLRVFTS</sequence>
<dbReference type="Gene3D" id="3.40.220.10">
    <property type="entry name" value="Leucine Aminopeptidase, subunit E, domain 1"/>
    <property type="match status" value="1"/>
</dbReference>
<dbReference type="AlphaFoldDB" id="A0A917FM19"/>
<feature type="domain" description="Macro" evidence="1">
    <location>
        <begin position="1"/>
        <end position="135"/>
    </location>
</feature>
<dbReference type="Proteomes" id="UP000644756">
    <property type="component" value="Unassembled WGS sequence"/>
</dbReference>
<proteinExistence type="predicted"/>
<dbReference type="PANTHER" id="PTHR11106">
    <property type="entry name" value="GANGLIOSIDE INDUCED DIFFERENTIATION ASSOCIATED PROTEIN 2-RELATED"/>
    <property type="match status" value="1"/>
</dbReference>
<evidence type="ECO:0000259" key="1">
    <source>
        <dbReference type="PROSITE" id="PS51154"/>
    </source>
</evidence>
<comment type="caution">
    <text evidence="2">The sequence shown here is derived from an EMBL/GenBank/DDBJ whole genome shotgun (WGS) entry which is preliminary data.</text>
</comment>